<organism evidence="4 5">
    <name type="scientific">Xenopus laevis</name>
    <name type="common">African clawed frog</name>
    <dbReference type="NCBI Taxonomy" id="8355"/>
    <lineage>
        <taxon>Eukaryota</taxon>
        <taxon>Metazoa</taxon>
        <taxon>Chordata</taxon>
        <taxon>Craniata</taxon>
        <taxon>Vertebrata</taxon>
        <taxon>Euteleostomi</taxon>
        <taxon>Amphibia</taxon>
        <taxon>Batrachia</taxon>
        <taxon>Anura</taxon>
        <taxon>Pipoidea</taxon>
        <taxon>Pipidae</taxon>
        <taxon>Xenopodinae</taxon>
        <taxon>Xenopus</taxon>
        <taxon>Xenopus</taxon>
    </lineage>
</organism>
<dbReference type="InterPro" id="IPR000477">
    <property type="entry name" value="RT_dom"/>
</dbReference>
<dbReference type="PANTHER" id="PTHR21301:SF12">
    <property type="match status" value="1"/>
</dbReference>
<evidence type="ECO:0000259" key="3">
    <source>
        <dbReference type="PROSITE" id="PS50878"/>
    </source>
</evidence>
<dbReference type="Proteomes" id="UP000186698">
    <property type="component" value="Chromosome 9_10S"/>
</dbReference>
<feature type="domain" description="GIY-YIG" evidence="2">
    <location>
        <begin position="712"/>
        <end position="809"/>
    </location>
</feature>
<keyword evidence="4" id="KW-1185">Reference proteome</keyword>
<dbReference type="KEGG" id="xla:108702978"/>
<dbReference type="InterPro" id="IPR000305">
    <property type="entry name" value="GIY-YIG_endonuc"/>
</dbReference>
<feature type="compositionally biased region" description="Basic residues" evidence="1">
    <location>
        <begin position="23"/>
        <end position="38"/>
    </location>
</feature>
<proteinExistence type="predicted"/>
<name>A0A8J1LZ77_XENLA</name>
<evidence type="ECO:0000259" key="2">
    <source>
        <dbReference type="PROSITE" id="PS50164"/>
    </source>
</evidence>
<feature type="compositionally biased region" description="Basic and acidic residues" evidence="1">
    <location>
        <begin position="41"/>
        <end position="62"/>
    </location>
</feature>
<protein>
    <submittedName>
        <fullName evidence="5">Uncharacterized protein LOC108702978</fullName>
    </submittedName>
</protein>
<dbReference type="PROSITE" id="PS50164">
    <property type="entry name" value="GIY_YIG"/>
    <property type="match status" value="1"/>
</dbReference>
<dbReference type="InterPro" id="IPR058912">
    <property type="entry name" value="HTH_animal"/>
</dbReference>
<dbReference type="PROSITE" id="PS50878">
    <property type="entry name" value="RT_POL"/>
    <property type="match status" value="1"/>
</dbReference>
<evidence type="ECO:0000313" key="4">
    <source>
        <dbReference type="Proteomes" id="UP000186698"/>
    </source>
</evidence>
<evidence type="ECO:0000313" key="5">
    <source>
        <dbReference type="RefSeq" id="XP_041434030.1"/>
    </source>
</evidence>
<feature type="domain" description="Reverse transcriptase" evidence="3">
    <location>
        <begin position="258"/>
        <end position="507"/>
    </location>
</feature>
<dbReference type="Gene3D" id="3.40.1440.10">
    <property type="entry name" value="GIY-YIG endonuclease"/>
    <property type="match status" value="1"/>
</dbReference>
<dbReference type="AlphaFoldDB" id="A0A8J1LZ77"/>
<dbReference type="Pfam" id="PF00078">
    <property type="entry name" value="RVT_1"/>
    <property type="match status" value="1"/>
</dbReference>
<dbReference type="Pfam" id="PF26215">
    <property type="entry name" value="HTH_animal"/>
    <property type="match status" value="1"/>
</dbReference>
<accession>A0A8J1LZ77</accession>
<evidence type="ECO:0000256" key="1">
    <source>
        <dbReference type="SAM" id="MobiDB-lite"/>
    </source>
</evidence>
<dbReference type="CDD" id="cd10442">
    <property type="entry name" value="GIY-YIG_PLEs"/>
    <property type="match status" value="1"/>
</dbReference>
<dbReference type="OrthoDB" id="8946688at2759"/>
<feature type="region of interest" description="Disordered" evidence="1">
    <location>
        <begin position="1"/>
        <end position="64"/>
    </location>
</feature>
<dbReference type="RefSeq" id="XP_041434030.1">
    <property type="nucleotide sequence ID" value="XM_041578096.1"/>
</dbReference>
<sequence length="831" mass="95955">MLHDAREIEAAGIGSNSVPSARKSARRKSQQRKARTAHKAPNVEEPRMTRQMTEKEQREGEPSHNLVHNISTHVLTPMEHRVINKGLTFVPVHNAGLFNLQIDLFKFMRNLRLKMWFHDKRTVTKPDAIVHVPHNLKKRSVFDPPIENNALNMFQGLVNKECNSIWSRPHTNRVYRNFSKAEKMAVKSLRSNNSIIIKKADKGGATVIMDKIQYVSEAEKQLGDGISYEVLDSDPTWQTKRVIDSVLHEAEIEGVINTDLKNALTVEFPRTPVFYLLPKIHKDPLNPPGRPIVSGSGSLLQPLAILVDNYLQPIVQGLPTCLKDTTDFLNRINHIYIPENEVVYLCTMDVASLYTCIPHDEGLESVRHHLSRKHLDDPQLVSLICSLLELVLTRNYFRFDKKFFLQKQGTSMGANMAPTYANIFMYDLEEKIILQNAIFSTHIFWYSRFVDDIFFVWRGPEGKLSQFIEYINMVHPTIKFVLHKDTTRIEFLDVSIYRESNVLSTMLYRKPVEKNNMLLYNSFHPPGTTEGLPKSQIMRCKRITSDTYIYEQMSENVIDTFRERGYPEKLLKESKRQIDRISRTDLLKCNKKESVTNRIPFVTTYDCHSKEVRRVIRKYWPIVMNDPGTSKVFTDYPLFAYRRGKNLGDQLVHSDMNPNHSKTTQRFLGKPLMGTFPCLSCQNCNAIIKGAAVSHPTSGIQIKIRGYHTCMSTNVIYLLKCPCGLAYVGKTNRMVRVRINEHRSAIRNVNVKPTSVSRHWAECNHTISQLRWMVLEEIATKSGNTDQKLLQRETYWIWKLNTLAPRGLNEAMNYTCFYELCCLICALRFLQ</sequence>
<reference evidence="5" key="1">
    <citation type="submission" date="2025-08" db="UniProtKB">
        <authorList>
            <consortium name="RefSeq"/>
        </authorList>
    </citation>
    <scope>IDENTIFICATION</scope>
    <source>
        <strain evidence="5">J_2021</strain>
        <tissue evidence="5">Erythrocytes</tissue>
    </source>
</reference>
<dbReference type="PANTHER" id="PTHR21301">
    <property type="entry name" value="REVERSE TRANSCRIPTASE"/>
    <property type="match status" value="1"/>
</dbReference>
<dbReference type="InterPro" id="IPR035901">
    <property type="entry name" value="GIY-YIG_endonuc_sf"/>
</dbReference>
<gene>
    <name evidence="5" type="primary">LOC108702978</name>
</gene>
<dbReference type="GeneID" id="108702978"/>